<evidence type="ECO:0000313" key="4">
    <source>
        <dbReference type="Proteomes" id="UP001433268"/>
    </source>
</evidence>
<dbReference type="PANTHER" id="PTHR48081:SF8">
    <property type="entry name" value="ALPHA_BETA HYDROLASE FOLD-3 DOMAIN-CONTAINING PROTEIN-RELATED"/>
    <property type="match status" value="1"/>
</dbReference>
<dbReference type="PANTHER" id="PTHR48081">
    <property type="entry name" value="AB HYDROLASE SUPERFAMILY PROTEIN C4A8.06C"/>
    <property type="match status" value="1"/>
</dbReference>
<dbReference type="InterPro" id="IPR050300">
    <property type="entry name" value="GDXG_lipolytic_enzyme"/>
</dbReference>
<reference evidence="3 4" key="1">
    <citation type="submission" date="2023-01" db="EMBL/GenBank/DDBJ databases">
        <title>Analysis of 21 Apiospora genomes using comparative genomics revels a genus with tremendous synthesis potential of carbohydrate active enzymes and secondary metabolites.</title>
        <authorList>
            <person name="Sorensen T."/>
        </authorList>
    </citation>
    <scope>NUCLEOTIDE SEQUENCE [LARGE SCALE GENOMIC DNA]</scope>
    <source>
        <strain evidence="3 4">CBS 114990</strain>
    </source>
</reference>
<dbReference type="Proteomes" id="UP001433268">
    <property type="component" value="Unassembled WGS sequence"/>
</dbReference>
<dbReference type="SUPFAM" id="SSF53474">
    <property type="entry name" value="alpha/beta-Hydrolases"/>
    <property type="match status" value="1"/>
</dbReference>
<gene>
    <name evidence="3" type="ORF">PG997_006950</name>
</gene>
<dbReference type="InterPro" id="IPR013094">
    <property type="entry name" value="AB_hydrolase_3"/>
</dbReference>
<evidence type="ECO:0000259" key="2">
    <source>
        <dbReference type="Pfam" id="PF07859"/>
    </source>
</evidence>
<evidence type="ECO:0000313" key="3">
    <source>
        <dbReference type="EMBL" id="KAK8085679.1"/>
    </source>
</evidence>
<protein>
    <submittedName>
        <fullName evidence="3">Alpha/beta-Hydrolase</fullName>
    </submittedName>
</protein>
<dbReference type="InterPro" id="IPR029058">
    <property type="entry name" value="AB_hydrolase_fold"/>
</dbReference>
<dbReference type="GeneID" id="92044325"/>
<evidence type="ECO:0000256" key="1">
    <source>
        <dbReference type="ARBA" id="ARBA00022801"/>
    </source>
</evidence>
<accession>A0ABR1WQ65</accession>
<sequence length="386" mass="42289">MSSSTTIWSSQPFRTLYTVGFWSVNIPHLLYLALRNSIAPIRAVPQWGYQTSMGAAILRALFRYLAVIRYQQPRQMVPGKAQDRFVLIAPPDATLFRGVLGAPATATQPEPVGAVWSPAPVPVAVAAALPGNNDDKITTGNPPPPPRHRLCRGGGFVTGWDPDENSKNISALATDHFDGTAHVLYAQYRLASRAHPFPAAVQDLLAAYHHVLGLGVPPRDVVLMGDSAGANLVLAVLRYLAAQGLRQPGGAVLFSPWVEVTAEAVQRYSRSVASRHDILDVPLLEWGVDAYRPQGKPLTQEEEGYISPLHHPFRLETRLYVNAGSLDGVYESISLFARQMADVAGNRVRFHTTENMPHDYFLTYPLLGTKEEACAALRNARDFLRG</sequence>
<keyword evidence="4" id="KW-1185">Reference proteome</keyword>
<name>A0ABR1WQ65_9PEZI</name>
<feature type="domain" description="Alpha/beta hydrolase fold-3" evidence="2">
    <location>
        <begin position="152"/>
        <end position="361"/>
    </location>
</feature>
<dbReference type="Pfam" id="PF07859">
    <property type="entry name" value="Abhydrolase_3"/>
    <property type="match status" value="1"/>
</dbReference>
<proteinExistence type="predicted"/>
<organism evidence="3 4">
    <name type="scientific">Apiospora hydei</name>
    <dbReference type="NCBI Taxonomy" id="1337664"/>
    <lineage>
        <taxon>Eukaryota</taxon>
        <taxon>Fungi</taxon>
        <taxon>Dikarya</taxon>
        <taxon>Ascomycota</taxon>
        <taxon>Pezizomycotina</taxon>
        <taxon>Sordariomycetes</taxon>
        <taxon>Xylariomycetidae</taxon>
        <taxon>Amphisphaeriales</taxon>
        <taxon>Apiosporaceae</taxon>
        <taxon>Apiospora</taxon>
    </lineage>
</organism>
<keyword evidence="1" id="KW-0378">Hydrolase</keyword>
<dbReference type="RefSeq" id="XP_066670188.1">
    <property type="nucleotide sequence ID" value="XM_066811265.1"/>
</dbReference>
<dbReference type="EMBL" id="JAQQWN010000005">
    <property type="protein sequence ID" value="KAK8085679.1"/>
    <property type="molecule type" value="Genomic_DNA"/>
</dbReference>
<comment type="caution">
    <text evidence="3">The sequence shown here is derived from an EMBL/GenBank/DDBJ whole genome shotgun (WGS) entry which is preliminary data.</text>
</comment>
<dbReference type="Gene3D" id="3.40.50.1820">
    <property type="entry name" value="alpha/beta hydrolase"/>
    <property type="match status" value="1"/>
</dbReference>